<feature type="domain" description="HNH" evidence="2">
    <location>
        <begin position="33"/>
        <end position="72"/>
    </location>
</feature>
<protein>
    <recommendedName>
        <fullName evidence="2">HNH domain-containing protein</fullName>
    </recommendedName>
</protein>
<sequence length="133" mass="15028">MASKLKIPKALREQVWLKVFGAKYSGKCHTDWCKNTITVFDFQCGHDIPESKGGETILENLVPICSRCNLSMSNTYTFKEWNQLSKPKLTVTKWFQQFVYKGNGTESNQSHTSQKGKPITSPTNLSARAVLPK</sequence>
<reference evidence="3" key="1">
    <citation type="journal article" date="2020" name="Nature">
        <title>Giant virus diversity and host interactions through global metagenomics.</title>
        <authorList>
            <person name="Schulz F."/>
            <person name="Roux S."/>
            <person name="Paez-Espino D."/>
            <person name="Jungbluth S."/>
            <person name="Walsh D.A."/>
            <person name="Denef V.J."/>
            <person name="McMahon K.D."/>
            <person name="Konstantinidis K.T."/>
            <person name="Eloe-Fadrosh E.A."/>
            <person name="Kyrpides N.C."/>
            <person name="Woyke T."/>
        </authorList>
    </citation>
    <scope>NUCLEOTIDE SEQUENCE</scope>
    <source>
        <strain evidence="3">GVMAG-M-3300021963-12</strain>
    </source>
</reference>
<dbReference type="EMBL" id="MN739481">
    <property type="protein sequence ID" value="QHT07304.1"/>
    <property type="molecule type" value="Genomic_DNA"/>
</dbReference>
<dbReference type="GO" id="GO:0003676">
    <property type="term" value="F:nucleic acid binding"/>
    <property type="evidence" value="ECO:0007669"/>
    <property type="project" value="InterPro"/>
</dbReference>
<evidence type="ECO:0000256" key="1">
    <source>
        <dbReference type="SAM" id="MobiDB-lite"/>
    </source>
</evidence>
<dbReference type="GO" id="GO:0004519">
    <property type="term" value="F:endonuclease activity"/>
    <property type="evidence" value="ECO:0007669"/>
    <property type="project" value="InterPro"/>
</dbReference>
<organism evidence="3">
    <name type="scientific">viral metagenome</name>
    <dbReference type="NCBI Taxonomy" id="1070528"/>
    <lineage>
        <taxon>unclassified sequences</taxon>
        <taxon>metagenomes</taxon>
        <taxon>organismal metagenomes</taxon>
    </lineage>
</organism>
<feature type="compositionally biased region" description="Polar residues" evidence="1">
    <location>
        <begin position="104"/>
        <end position="126"/>
    </location>
</feature>
<accession>A0A6C0CU91</accession>
<dbReference type="InterPro" id="IPR002711">
    <property type="entry name" value="HNH"/>
</dbReference>
<dbReference type="GO" id="GO:0008270">
    <property type="term" value="F:zinc ion binding"/>
    <property type="evidence" value="ECO:0007669"/>
    <property type="project" value="InterPro"/>
</dbReference>
<dbReference type="InterPro" id="IPR003615">
    <property type="entry name" value="HNH_nuc"/>
</dbReference>
<feature type="region of interest" description="Disordered" evidence="1">
    <location>
        <begin position="104"/>
        <end position="133"/>
    </location>
</feature>
<name>A0A6C0CU91_9ZZZZ</name>
<dbReference type="Pfam" id="PF01844">
    <property type="entry name" value="HNH"/>
    <property type="match status" value="1"/>
</dbReference>
<evidence type="ECO:0000259" key="2">
    <source>
        <dbReference type="Pfam" id="PF01844"/>
    </source>
</evidence>
<proteinExistence type="predicted"/>
<dbReference type="Gene3D" id="1.10.30.50">
    <property type="match status" value="1"/>
</dbReference>
<evidence type="ECO:0000313" key="3">
    <source>
        <dbReference type="EMBL" id="QHT07304.1"/>
    </source>
</evidence>
<dbReference type="AlphaFoldDB" id="A0A6C0CU91"/>
<dbReference type="CDD" id="cd00085">
    <property type="entry name" value="HNHc"/>
    <property type="match status" value="1"/>
</dbReference>